<protein>
    <recommendedName>
        <fullName evidence="7">Ubiquitin-like protease family profile domain-containing protein</fullName>
    </recommendedName>
</protein>
<feature type="compositionally biased region" description="Polar residues" evidence="6">
    <location>
        <begin position="990"/>
        <end position="1002"/>
    </location>
</feature>
<evidence type="ECO:0000313" key="9">
    <source>
        <dbReference type="Proteomes" id="UP001168146"/>
    </source>
</evidence>
<dbReference type="GO" id="GO:0005737">
    <property type="term" value="C:cytoplasm"/>
    <property type="evidence" value="ECO:0007669"/>
    <property type="project" value="TreeGrafter"/>
</dbReference>
<feature type="region of interest" description="Disordered" evidence="6">
    <location>
        <begin position="1344"/>
        <end position="1363"/>
    </location>
</feature>
<feature type="domain" description="Ubiquitin-like protease family profile" evidence="7">
    <location>
        <begin position="845"/>
        <end position="1148"/>
    </location>
</feature>
<gene>
    <name evidence="8" type="ORF">LTR82_000655</name>
</gene>
<evidence type="ECO:0000256" key="3">
    <source>
        <dbReference type="ARBA" id="ARBA00022670"/>
    </source>
</evidence>
<feature type="compositionally biased region" description="Acidic residues" evidence="6">
    <location>
        <begin position="66"/>
        <end position="75"/>
    </location>
</feature>
<dbReference type="GO" id="GO:0016926">
    <property type="term" value="P:protein desumoylation"/>
    <property type="evidence" value="ECO:0007669"/>
    <property type="project" value="TreeGrafter"/>
</dbReference>
<dbReference type="SUPFAM" id="SSF54001">
    <property type="entry name" value="Cysteine proteinases"/>
    <property type="match status" value="1"/>
</dbReference>
<sequence>MRIFAGIGGLLADLTYGKTSQGEDTEGTSQSNAAGSGTKESTSTKFPRSLERSCGSSSKSSQRESDVDEIEEVDDFPGRRGGVKRGREQVDGLDFPSAKRKAWPIEGERILVGRDGAISTEKVVGRPTSESNHGVLFKGTNGRSVGRGFRPVDTLNKQHHALPAPGNRIDAPRRGMISVNGHVVKPLETGKATDRSPMSSRLGSNVQRESYRNLNPSNARAKGPNTEPSPKKQKVEHLGSTNGVKSDPVDLTEPDDDEAFITAKVHRFVGSAAQSTSSHRSSPRHSSPAPPPQRVRTAVDGTGCNNAFANSNEYYKSGKPKSSRHKSGPRGTRNPSQTPSVISLTPANGAGPRHSGDRAAPVTWGDSESVGVQSRSKGARERRISQTAPMQLIHLDDSMENLATGKVLQGSDADLKDASRVLSLNADVRWHTEKQHKAGVQPRPNSRGREMLLERGTSGWRTELGKHDRETEQKKLDQTFVRDPPARALANGAKARDSVRDKLKIASAAGSPFATEAVDTSLSSVDELQSGNTIISQALRSISPNGKQSGAARAGTPSDLKPTKFTPSEKSKNRQQAAKEAAQQDDERLSVTPIAIYTVACCSVNRAGRIVYDARSKKLDIYDGDLPVVLPGGGIVAIGRQEAHKIILSKDSPRVYLMGGSTRVSNGRICIAFRDSQDVDWFHERLMLVTEDSIAIENLSADRHEACFAHQSRDIQAAHDKKAKIRASQQTSKIGLHDGGGAVSEDESIQYDDVTTEEQPVRTGRRDAMLAAHVTVSSVGPSAPAMEVRSHYFHQEGGATRRSTREKKFVQVRVQTPSPERWSRLHNPKRWSKPVEYPPQSARRVTVEFGDIERLDEGQFLNDNLISFGLRKIQEEMALEHRESVHFFNSFFYTSLTTKNGRKSLNYESVKKWTKGEDLLSTPYVVVPINIDLHWYVAVICNLDQLKRQAGNDEEEEKQDEDEFAYLKDSVENEVPQMDAHPARDEPVANDSSSPTAEQPTEYTAEMKKLSLASSGPASPVDTEVFEFGENGVVRTTSHHDAEATSTQLDSRPSTAAAKAKKGGKRKLAPAPRKYRPDTPAIITLDSFGLPHTAEVRNLKEYIIREAEDKRGMLVNRDDLYGVSARGIPQQANFCDCGVYLLAYVEQFAKDPRAFVEKVLSKAMEEDQEFAGFNPSGKRAEIRNVLLGLNETQEAARKEMKKAKSGEKKVEAADTAAVPAPAVPAEKRSAGRAVDVKSAATSDLPLAVTASVLEDATKTRPSAETAAPSLPAEARTASKPARMTKTAASSIKLSAWNTEEGDELDVAPARPLAPAAVSSLMGPAAVDAVHNVDPTRFHDFDEEEMLDGNTDPNADNSSALNVEPAPLGKDLLVPLEDVLVKDGGTEARAATTGSLSKEFDANQPPSEVEAEDDLDEQRSQQPLELSSRLAEVADSQEEVRVVAAAPKRAGTHTKFAA</sequence>
<comment type="caution">
    <text evidence="8">The sequence shown here is derived from an EMBL/GenBank/DDBJ whole genome shotgun (WGS) entry which is preliminary data.</text>
</comment>
<evidence type="ECO:0000256" key="2">
    <source>
        <dbReference type="ARBA" id="ARBA00022553"/>
    </source>
</evidence>
<dbReference type="Pfam" id="PF02902">
    <property type="entry name" value="Peptidase_C48"/>
    <property type="match status" value="1"/>
</dbReference>
<keyword evidence="5" id="KW-0378">Hydrolase</keyword>
<dbReference type="EMBL" id="JASUXU010000001">
    <property type="protein sequence ID" value="KAK0328723.1"/>
    <property type="molecule type" value="Genomic_DNA"/>
</dbReference>
<feature type="region of interest" description="Disordered" evidence="6">
    <location>
        <begin position="1039"/>
        <end position="1075"/>
    </location>
</feature>
<dbReference type="GO" id="GO:0005634">
    <property type="term" value="C:nucleus"/>
    <property type="evidence" value="ECO:0007669"/>
    <property type="project" value="TreeGrafter"/>
</dbReference>
<feature type="region of interest" description="Disordered" evidence="6">
    <location>
        <begin position="122"/>
        <end position="258"/>
    </location>
</feature>
<dbReference type="PROSITE" id="PS50600">
    <property type="entry name" value="ULP_PROTEASE"/>
    <property type="match status" value="1"/>
</dbReference>
<feature type="region of interest" description="Disordered" evidence="6">
    <location>
        <begin position="270"/>
        <end position="388"/>
    </location>
</feature>
<feature type="compositionally biased region" description="Polar residues" evidence="6">
    <location>
        <begin position="1044"/>
        <end position="1054"/>
    </location>
</feature>
<feature type="compositionally biased region" description="Polar residues" evidence="6">
    <location>
        <begin position="333"/>
        <end position="346"/>
    </location>
</feature>
<evidence type="ECO:0000256" key="5">
    <source>
        <dbReference type="ARBA" id="ARBA00022801"/>
    </source>
</evidence>
<accession>A0AAN6G2Q0</accession>
<feature type="region of interest" description="Disordered" evidence="6">
    <location>
        <begin position="539"/>
        <end position="585"/>
    </location>
</feature>
<dbReference type="InterPro" id="IPR051947">
    <property type="entry name" value="Sentrin-specific_protease"/>
</dbReference>
<keyword evidence="2" id="KW-0597">Phosphoprotein</keyword>
<dbReference type="PANTHER" id="PTHR46896:SF3">
    <property type="entry name" value="FI06413P-RELATED"/>
    <property type="match status" value="1"/>
</dbReference>
<feature type="compositionally biased region" description="Low complexity" evidence="6">
    <location>
        <begin position="271"/>
        <end position="287"/>
    </location>
</feature>
<name>A0AAN6G2Q0_9PEZI</name>
<keyword evidence="3" id="KW-0645">Protease</keyword>
<dbReference type="GO" id="GO:0070139">
    <property type="term" value="F:SUMO-specific endopeptidase activity"/>
    <property type="evidence" value="ECO:0007669"/>
    <property type="project" value="TreeGrafter"/>
</dbReference>
<comment type="similarity">
    <text evidence="1">Belongs to the peptidase C48 family.</text>
</comment>
<organism evidence="8 9">
    <name type="scientific">Friedmanniomyces endolithicus</name>
    <dbReference type="NCBI Taxonomy" id="329885"/>
    <lineage>
        <taxon>Eukaryota</taxon>
        <taxon>Fungi</taxon>
        <taxon>Dikarya</taxon>
        <taxon>Ascomycota</taxon>
        <taxon>Pezizomycotina</taxon>
        <taxon>Dothideomycetes</taxon>
        <taxon>Dothideomycetidae</taxon>
        <taxon>Mycosphaerellales</taxon>
        <taxon>Teratosphaeriaceae</taxon>
        <taxon>Friedmanniomyces</taxon>
    </lineage>
</organism>
<feature type="compositionally biased region" description="Basic residues" evidence="6">
    <location>
        <begin position="318"/>
        <end position="328"/>
    </location>
</feature>
<keyword evidence="4" id="KW-0833">Ubl conjugation pathway</keyword>
<feature type="region of interest" description="Disordered" evidence="6">
    <location>
        <begin position="14"/>
        <end position="92"/>
    </location>
</feature>
<dbReference type="Proteomes" id="UP001168146">
    <property type="component" value="Unassembled WGS sequence"/>
</dbReference>
<feature type="region of interest" description="Disordered" evidence="6">
    <location>
        <begin position="1389"/>
        <end position="1437"/>
    </location>
</feature>
<dbReference type="Gene3D" id="3.40.395.10">
    <property type="entry name" value="Adenoviral Proteinase, Chain A"/>
    <property type="match status" value="1"/>
</dbReference>
<feature type="compositionally biased region" description="Polar residues" evidence="6">
    <location>
        <begin position="303"/>
        <end position="314"/>
    </location>
</feature>
<feature type="compositionally biased region" description="Basic residues" evidence="6">
    <location>
        <begin position="1059"/>
        <end position="1068"/>
    </location>
</feature>
<dbReference type="InterPro" id="IPR003653">
    <property type="entry name" value="Peptidase_C48_C"/>
</dbReference>
<feature type="compositionally biased region" description="Polar residues" evidence="6">
    <location>
        <begin position="17"/>
        <end position="46"/>
    </location>
</feature>
<feature type="region of interest" description="Disordered" evidence="6">
    <location>
        <begin position="1257"/>
        <end position="1283"/>
    </location>
</feature>
<feature type="region of interest" description="Disordered" evidence="6">
    <location>
        <begin position="981"/>
        <end position="1003"/>
    </location>
</feature>
<proteinExistence type="inferred from homology"/>
<dbReference type="PANTHER" id="PTHR46896">
    <property type="entry name" value="SENTRIN-SPECIFIC PROTEASE"/>
    <property type="match status" value="1"/>
</dbReference>
<evidence type="ECO:0000259" key="7">
    <source>
        <dbReference type="PROSITE" id="PS50600"/>
    </source>
</evidence>
<reference evidence="8" key="1">
    <citation type="submission" date="2021-12" db="EMBL/GenBank/DDBJ databases">
        <title>Black yeast isolated from Biological Soil Crust.</title>
        <authorList>
            <person name="Kurbessoian T."/>
        </authorList>
    </citation>
    <scope>NUCLEOTIDE SEQUENCE</scope>
    <source>
        <strain evidence="8">CCFEE 5208</strain>
    </source>
</reference>
<evidence type="ECO:0000256" key="1">
    <source>
        <dbReference type="ARBA" id="ARBA00005234"/>
    </source>
</evidence>
<evidence type="ECO:0000313" key="8">
    <source>
        <dbReference type="EMBL" id="KAK0328723.1"/>
    </source>
</evidence>
<feature type="compositionally biased region" description="Polar residues" evidence="6">
    <location>
        <begin position="196"/>
        <end position="218"/>
    </location>
</feature>
<evidence type="ECO:0000256" key="6">
    <source>
        <dbReference type="SAM" id="MobiDB-lite"/>
    </source>
</evidence>
<feature type="compositionally biased region" description="Polar residues" evidence="6">
    <location>
        <begin position="539"/>
        <end position="548"/>
    </location>
</feature>
<dbReference type="InterPro" id="IPR038765">
    <property type="entry name" value="Papain-like_cys_pep_sf"/>
</dbReference>
<feature type="compositionally biased region" description="Polar residues" evidence="6">
    <location>
        <begin position="1350"/>
        <end position="1360"/>
    </location>
</feature>
<evidence type="ECO:0000256" key="4">
    <source>
        <dbReference type="ARBA" id="ARBA00022786"/>
    </source>
</evidence>
<dbReference type="GO" id="GO:0006508">
    <property type="term" value="P:proteolysis"/>
    <property type="evidence" value="ECO:0007669"/>
    <property type="project" value="UniProtKB-KW"/>
</dbReference>